<comment type="caution">
    <text evidence="8">The sequence shown here is derived from an EMBL/GenBank/DDBJ whole genome shotgun (WGS) entry which is preliminary data.</text>
</comment>
<protein>
    <submittedName>
        <fullName evidence="8">SigE family RNA polymerase sigma factor</fullName>
    </submittedName>
</protein>
<dbReference type="Gene3D" id="1.10.1740.10">
    <property type="match status" value="1"/>
</dbReference>
<keyword evidence="2" id="KW-0805">Transcription regulation</keyword>
<dbReference type="InterPro" id="IPR013249">
    <property type="entry name" value="RNA_pol_sigma70_r4_t2"/>
</dbReference>
<evidence type="ECO:0000256" key="1">
    <source>
        <dbReference type="ARBA" id="ARBA00010641"/>
    </source>
</evidence>
<dbReference type="PANTHER" id="PTHR43133">
    <property type="entry name" value="RNA POLYMERASE ECF-TYPE SIGMA FACTO"/>
    <property type="match status" value="1"/>
</dbReference>
<comment type="similarity">
    <text evidence="1">Belongs to the sigma-70 factor family. ECF subfamily.</text>
</comment>
<name>A0ABR8NA89_9ACTN</name>
<dbReference type="InterPro" id="IPR013324">
    <property type="entry name" value="RNA_pol_sigma_r3/r4-like"/>
</dbReference>
<dbReference type="Proteomes" id="UP000618818">
    <property type="component" value="Unassembled WGS sequence"/>
</dbReference>
<dbReference type="InterPro" id="IPR014325">
    <property type="entry name" value="RNA_pol_sigma-E_actinobac"/>
</dbReference>
<evidence type="ECO:0000256" key="4">
    <source>
        <dbReference type="ARBA" id="ARBA00023125"/>
    </source>
</evidence>
<dbReference type="InterPro" id="IPR014284">
    <property type="entry name" value="RNA_pol_sigma-70_dom"/>
</dbReference>
<evidence type="ECO:0000313" key="8">
    <source>
        <dbReference type="EMBL" id="MBD3925058.1"/>
    </source>
</evidence>
<reference evidence="8 9" key="1">
    <citation type="submission" date="2020-09" db="EMBL/GenBank/DDBJ databases">
        <title>novel species in genus Nocardioides.</title>
        <authorList>
            <person name="Zhang G."/>
        </authorList>
    </citation>
    <scope>NUCLEOTIDE SEQUENCE [LARGE SCALE GENOMIC DNA]</scope>
    <source>
        <strain evidence="8 9">KCTC 39551</strain>
    </source>
</reference>
<dbReference type="InterPro" id="IPR013325">
    <property type="entry name" value="RNA_pol_sigma_r2"/>
</dbReference>
<dbReference type="SUPFAM" id="SSF88659">
    <property type="entry name" value="Sigma3 and sigma4 domains of RNA polymerase sigma factors"/>
    <property type="match status" value="1"/>
</dbReference>
<evidence type="ECO:0000256" key="3">
    <source>
        <dbReference type="ARBA" id="ARBA00023082"/>
    </source>
</evidence>
<dbReference type="InterPro" id="IPR039425">
    <property type="entry name" value="RNA_pol_sigma-70-like"/>
</dbReference>
<dbReference type="InterPro" id="IPR007627">
    <property type="entry name" value="RNA_pol_sigma70_r2"/>
</dbReference>
<feature type="domain" description="RNA polymerase sigma factor 70 region 4 type 2" evidence="7">
    <location>
        <begin position="121"/>
        <end position="170"/>
    </location>
</feature>
<dbReference type="Gene3D" id="1.10.10.10">
    <property type="entry name" value="Winged helix-like DNA-binding domain superfamily/Winged helix DNA-binding domain"/>
    <property type="match status" value="1"/>
</dbReference>
<dbReference type="EMBL" id="JACXYZ010000001">
    <property type="protein sequence ID" value="MBD3925058.1"/>
    <property type="molecule type" value="Genomic_DNA"/>
</dbReference>
<dbReference type="CDD" id="cd06171">
    <property type="entry name" value="Sigma70_r4"/>
    <property type="match status" value="1"/>
</dbReference>
<dbReference type="NCBIfam" id="TIGR02937">
    <property type="entry name" value="sigma70-ECF"/>
    <property type="match status" value="1"/>
</dbReference>
<keyword evidence="4" id="KW-0238">DNA-binding</keyword>
<dbReference type="Pfam" id="PF08281">
    <property type="entry name" value="Sigma70_r4_2"/>
    <property type="match status" value="1"/>
</dbReference>
<dbReference type="InterPro" id="IPR036388">
    <property type="entry name" value="WH-like_DNA-bd_sf"/>
</dbReference>
<evidence type="ECO:0000259" key="7">
    <source>
        <dbReference type="Pfam" id="PF08281"/>
    </source>
</evidence>
<keyword evidence="9" id="KW-1185">Reference proteome</keyword>
<evidence type="ECO:0000256" key="2">
    <source>
        <dbReference type="ARBA" id="ARBA00023015"/>
    </source>
</evidence>
<evidence type="ECO:0000313" key="9">
    <source>
        <dbReference type="Proteomes" id="UP000618818"/>
    </source>
</evidence>
<proteinExistence type="inferred from homology"/>
<dbReference type="NCBIfam" id="TIGR02983">
    <property type="entry name" value="SigE-fam_strep"/>
    <property type="match status" value="1"/>
</dbReference>
<evidence type="ECO:0000256" key="5">
    <source>
        <dbReference type="ARBA" id="ARBA00023163"/>
    </source>
</evidence>
<dbReference type="Pfam" id="PF04542">
    <property type="entry name" value="Sigma70_r2"/>
    <property type="match status" value="1"/>
</dbReference>
<dbReference type="PANTHER" id="PTHR43133:SF50">
    <property type="entry name" value="ECF RNA POLYMERASE SIGMA FACTOR SIGM"/>
    <property type="match status" value="1"/>
</dbReference>
<dbReference type="SUPFAM" id="SSF88946">
    <property type="entry name" value="Sigma2 domain of RNA polymerase sigma factors"/>
    <property type="match status" value="1"/>
</dbReference>
<evidence type="ECO:0000259" key="6">
    <source>
        <dbReference type="Pfam" id="PF04542"/>
    </source>
</evidence>
<keyword evidence="5" id="KW-0804">Transcription</keyword>
<sequence length="202" mass="21738">MVMVDVARSGGGDPAPDDAGFREWMIVRASTLRRKAFLLCGDWASADDLVQDVLVAMYPRWSRIVRGGHVDAYANRVLVGKHVDARRRPWRRERSFDTVPDSVDSASEGAIAAVEEGDGPLVAALAALPAGQRAVLVLRFTDDLSVEGIAQVMGIPAGTVKSRLSRGIESLRAHLDASSDLAARVPPLEPDPAFVPVTEDRS</sequence>
<keyword evidence="3" id="KW-0731">Sigma factor</keyword>
<accession>A0ABR8NA89</accession>
<gene>
    <name evidence="8" type="ORF">IEZ26_10535</name>
</gene>
<feature type="domain" description="RNA polymerase sigma-70 region 2" evidence="6">
    <location>
        <begin position="31"/>
        <end position="91"/>
    </location>
</feature>
<dbReference type="RefSeq" id="WP_191194756.1">
    <property type="nucleotide sequence ID" value="NZ_JACXYZ010000001.1"/>
</dbReference>
<organism evidence="8 9">
    <name type="scientific">Nocardioides cavernae</name>
    <dbReference type="NCBI Taxonomy" id="1921566"/>
    <lineage>
        <taxon>Bacteria</taxon>
        <taxon>Bacillati</taxon>
        <taxon>Actinomycetota</taxon>
        <taxon>Actinomycetes</taxon>
        <taxon>Propionibacteriales</taxon>
        <taxon>Nocardioidaceae</taxon>
        <taxon>Nocardioides</taxon>
    </lineage>
</organism>